<feature type="compositionally biased region" description="Low complexity" evidence="1">
    <location>
        <begin position="128"/>
        <end position="142"/>
    </location>
</feature>
<reference evidence="3" key="1">
    <citation type="submission" date="2020-12" db="EMBL/GenBank/DDBJ databases">
        <title>Metabolic potential, ecology and presence of endohyphal bacteria is reflected in genomic diversity of Mucoromycotina.</title>
        <authorList>
            <person name="Muszewska A."/>
            <person name="Okrasinska A."/>
            <person name="Steczkiewicz K."/>
            <person name="Drgas O."/>
            <person name="Orlowska M."/>
            <person name="Perlinska-Lenart U."/>
            <person name="Aleksandrzak-Piekarczyk T."/>
            <person name="Szatraj K."/>
            <person name="Zielenkiewicz U."/>
            <person name="Pilsyk S."/>
            <person name="Malc E."/>
            <person name="Mieczkowski P."/>
            <person name="Kruszewska J.S."/>
            <person name="Biernat P."/>
            <person name="Pawlowska J."/>
        </authorList>
    </citation>
    <scope>NUCLEOTIDE SEQUENCE</scope>
    <source>
        <strain evidence="3">CBS 226.32</strain>
    </source>
</reference>
<keyword evidence="2" id="KW-0812">Transmembrane</keyword>
<dbReference type="OrthoDB" id="10257275at2759"/>
<dbReference type="Proteomes" id="UP000650833">
    <property type="component" value="Unassembled WGS sequence"/>
</dbReference>
<comment type="caution">
    <text evidence="3">The sequence shown here is derived from an EMBL/GenBank/DDBJ whole genome shotgun (WGS) entry which is preliminary data.</text>
</comment>
<feature type="region of interest" description="Disordered" evidence="1">
    <location>
        <begin position="128"/>
        <end position="152"/>
    </location>
</feature>
<proteinExistence type="predicted"/>
<protein>
    <submittedName>
        <fullName evidence="3">Uncharacterized protein</fullName>
    </submittedName>
</protein>
<keyword evidence="4" id="KW-1185">Reference proteome</keyword>
<dbReference type="EMBL" id="JAEPRC010000362">
    <property type="protein sequence ID" value="KAG2199176.1"/>
    <property type="molecule type" value="Genomic_DNA"/>
</dbReference>
<feature type="transmembrane region" description="Helical" evidence="2">
    <location>
        <begin position="39"/>
        <end position="68"/>
    </location>
</feature>
<organism evidence="3 4">
    <name type="scientific">Mucor plumbeus</name>
    <dbReference type="NCBI Taxonomy" id="97098"/>
    <lineage>
        <taxon>Eukaryota</taxon>
        <taxon>Fungi</taxon>
        <taxon>Fungi incertae sedis</taxon>
        <taxon>Mucoromycota</taxon>
        <taxon>Mucoromycotina</taxon>
        <taxon>Mucoromycetes</taxon>
        <taxon>Mucorales</taxon>
        <taxon>Mucorineae</taxon>
        <taxon>Mucoraceae</taxon>
        <taxon>Mucor</taxon>
    </lineage>
</organism>
<sequence length="152" mass="17107">MAGWVVGLIFWSYLEDDGEDQQDRMIAGAIRMPKKMWPVFVFIFFIFLVQDASVFLNVSAAIIGFFYAKGKLRFLVPSEEKFIEFESKTWLQFLTRTNNFVSIDSAGNSYLPIFMPASNSTSTNILPTSTHSSTNNNTGNNHFPGQGIRLGS</sequence>
<evidence type="ECO:0000256" key="1">
    <source>
        <dbReference type="SAM" id="MobiDB-lite"/>
    </source>
</evidence>
<accession>A0A8H7UUK6</accession>
<evidence type="ECO:0000256" key="2">
    <source>
        <dbReference type="SAM" id="Phobius"/>
    </source>
</evidence>
<keyword evidence="2" id="KW-0472">Membrane</keyword>
<evidence type="ECO:0000313" key="3">
    <source>
        <dbReference type="EMBL" id="KAG2199176.1"/>
    </source>
</evidence>
<name>A0A8H7UUK6_9FUNG</name>
<keyword evidence="2" id="KW-1133">Transmembrane helix</keyword>
<gene>
    <name evidence="3" type="ORF">INT46_000020</name>
</gene>
<dbReference type="AlphaFoldDB" id="A0A8H7UUK6"/>
<evidence type="ECO:0000313" key="4">
    <source>
        <dbReference type="Proteomes" id="UP000650833"/>
    </source>
</evidence>